<sequence length="51" mass="6042">MKKQDANNQSYYEMDEKGTNEVSEQITNAYNSGVIDYSEEQIQKQNKKKRH</sequence>
<feature type="region of interest" description="Disordered" evidence="1">
    <location>
        <begin position="1"/>
        <end position="51"/>
    </location>
</feature>
<dbReference type="Proteomes" id="UP000679247">
    <property type="component" value="Chromosome"/>
</dbReference>
<feature type="compositionally biased region" description="Polar residues" evidence="1">
    <location>
        <begin position="20"/>
        <end position="31"/>
    </location>
</feature>
<dbReference type="RefSeq" id="WP_214475370.1">
    <property type="nucleotide sequence ID" value="NZ_CANKUS010000007.1"/>
</dbReference>
<evidence type="ECO:0000313" key="3">
    <source>
        <dbReference type="Proteomes" id="UP000679247"/>
    </source>
</evidence>
<keyword evidence="3" id="KW-1185">Reference proteome</keyword>
<reference evidence="2 3" key="1">
    <citation type="submission" date="2021-03" db="EMBL/GenBank/DDBJ databases">
        <title>The first data on the complete genome of the tetrodotoxin-producing bacterium.</title>
        <authorList>
            <person name="Melnikova D.I."/>
            <person name="Nijland R."/>
            <person name="Magarlamov T.Y."/>
        </authorList>
    </citation>
    <scope>NUCLEOTIDE SEQUENCE [LARGE SCALE GENOMIC DNA]</scope>
    <source>
        <strain evidence="2 3">1839</strain>
    </source>
</reference>
<gene>
    <name evidence="2" type="ORF">J1899_16890</name>
</gene>
<organism evidence="2 3">
    <name type="scientific">Cytobacillus gottheilii</name>
    <dbReference type="NCBI Taxonomy" id="859144"/>
    <lineage>
        <taxon>Bacteria</taxon>
        <taxon>Bacillati</taxon>
        <taxon>Bacillota</taxon>
        <taxon>Bacilli</taxon>
        <taxon>Bacillales</taxon>
        <taxon>Bacillaceae</taxon>
        <taxon>Cytobacillus</taxon>
    </lineage>
</organism>
<dbReference type="EMBL" id="CP071709">
    <property type="protein sequence ID" value="QVY60670.1"/>
    <property type="molecule type" value="Genomic_DNA"/>
</dbReference>
<accession>A0ABX8F993</accession>
<name>A0ABX8F993_9BACI</name>
<evidence type="ECO:0000313" key="2">
    <source>
        <dbReference type="EMBL" id="QVY60670.1"/>
    </source>
</evidence>
<protein>
    <recommendedName>
        <fullName evidence="4">DUF4025 domain-containing protein</fullName>
    </recommendedName>
</protein>
<feature type="compositionally biased region" description="Polar residues" evidence="1">
    <location>
        <begin position="1"/>
        <end position="11"/>
    </location>
</feature>
<evidence type="ECO:0008006" key="4">
    <source>
        <dbReference type="Google" id="ProtNLM"/>
    </source>
</evidence>
<proteinExistence type="predicted"/>
<evidence type="ECO:0000256" key="1">
    <source>
        <dbReference type="SAM" id="MobiDB-lite"/>
    </source>
</evidence>